<accession>A0A0C2JDV9</accession>
<evidence type="ECO:0000313" key="1">
    <source>
        <dbReference type="EMBL" id="KII67403.1"/>
    </source>
</evidence>
<sequence length="223" mass="25476">MNHTRAPNPDDNLVRNVRNNMRTLAVNLTSRPRQIISQVLGDADESVSARKAESFPFPLPSNASDLVIPEELKISYRGKRFLLFDISDVNVGRVLICSTDRQKNIDAFILFQLKSKECYNIAWNIPITNLDLNISSSMSDFESASINSLKEYFSNCLSSHLLKDEIAIIDNKINTLEMNLSVTPSDRANSEYKRLRTFVVRFNELDPLRYIFDILEEIGKEVN</sequence>
<comment type="caution">
    <text evidence="1">The sequence shown here is derived from an EMBL/GenBank/DDBJ whole genome shotgun (WGS) entry which is preliminary data.</text>
</comment>
<dbReference type="Proteomes" id="UP000031668">
    <property type="component" value="Unassembled WGS sequence"/>
</dbReference>
<dbReference type="EMBL" id="JWZT01003207">
    <property type="protein sequence ID" value="KII67403.1"/>
    <property type="molecule type" value="Genomic_DNA"/>
</dbReference>
<dbReference type="OrthoDB" id="7788516at2759"/>
<dbReference type="AlphaFoldDB" id="A0A0C2JDV9"/>
<name>A0A0C2JDV9_THEKT</name>
<evidence type="ECO:0000313" key="2">
    <source>
        <dbReference type="Proteomes" id="UP000031668"/>
    </source>
</evidence>
<gene>
    <name evidence="1" type="ORF">RF11_05327</name>
</gene>
<organism evidence="1 2">
    <name type="scientific">Thelohanellus kitauei</name>
    <name type="common">Myxosporean</name>
    <dbReference type="NCBI Taxonomy" id="669202"/>
    <lineage>
        <taxon>Eukaryota</taxon>
        <taxon>Metazoa</taxon>
        <taxon>Cnidaria</taxon>
        <taxon>Myxozoa</taxon>
        <taxon>Myxosporea</taxon>
        <taxon>Bivalvulida</taxon>
        <taxon>Platysporina</taxon>
        <taxon>Myxobolidae</taxon>
        <taxon>Thelohanellus</taxon>
    </lineage>
</organism>
<protein>
    <submittedName>
        <fullName evidence="1">Uncharacterized protein</fullName>
    </submittedName>
</protein>
<proteinExistence type="predicted"/>
<keyword evidence="2" id="KW-1185">Reference proteome</keyword>
<reference evidence="1 2" key="1">
    <citation type="journal article" date="2014" name="Genome Biol. Evol.">
        <title>The genome of the myxosporean Thelohanellus kitauei shows adaptations to nutrient acquisition within its fish host.</title>
        <authorList>
            <person name="Yang Y."/>
            <person name="Xiong J."/>
            <person name="Zhou Z."/>
            <person name="Huo F."/>
            <person name="Miao W."/>
            <person name="Ran C."/>
            <person name="Liu Y."/>
            <person name="Zhang J."/>
            <person name="Feng J."/>
            <person name="Wang M."/>
            <person name="Wang M."/>
            <person name="Wang L."/>
            <person name="Yao B."/>
        </authorList>
    </citation>
    <scope>NUCLEOTIDE SEQUENCE [LARGE SCALE GENOMIC DNA]</scope>
    <source>
        <strain evidence="1">Wuqing</strain>
    </source>
</reference>